<accession>A0A7E4WBZ8</accession>
<name>A0A7E4WBZ8_PANRE</name>
<organism evidence="3 4">
    <name type="scientific">Panagrellus redivivus</name>
    <name type="common">Microworm</name>
    <dbReference type="NCBI Taxonomy" id="6233"/>
    <lineage>
        <taxon>Eukaryota</taxon>
        <taxon>Metazoa</taxon>
        <taxon>Ecdysozoa</taxon>
        <taxon>Nematoda</taxon>
        <taxon>Chromadorea</taxon>
        <taxon>Rhabditida</taxon>
        <taxon>Tylenchina</taxon>
        <taxon>Panagrolaimomorpha</taxon>
        <taxon>Panagrolaimoidea</taxon>
        <taxon>Panagrolaimidae</taxon>
        <taxon>Panagrellus</taxon>
    </lineage>
</organism>
<reference evidence="3" key="1">
    <citation type="journal article" date="2013" name="Genetics">
        <title>The draft genome and transcriptome of Panagrellus redivivus are shaped by the harsh demands of a free-living lifestyle.</title>
        <authorList>
            <person name="Srinivasan J."/>
            <person name="Dillman A.R."/>
            <person name="Macchietto M.G."/>
            <person name="Heikkinen L."/>
            <person name="Lakso M."/>
            <person name="Fracchia K.M."/>
            <person name="Antoshechkin I."/>
            <person name="Mortazavi A."/>
            <person name="Wong G."/>
            <person name="Sternberg P.W."/>
        </authorList>
    </citation>
    <scope>NUCLEOTIDE SEQUENCE [LARGE SCALE GENOMIC DNA]</scope>
    <source>
        <strain evidence="3">MT8872</strain>
    </source>
</reference>
<dbReference type="Proteomes" id="UP000492821">
    <property type="component" value="Unassembled WGS sequence"/>
</dbReference>
<feature type="region of interest" description="Disordered" evidence="1">
    <location>
        <begin position="1"/>
        <end position="45"/>
    </location>
</feature>
<keyword evidence="2" id="KW-0472">Membrane</keyword>
<keyword evidence="2" id="KW-1133">Transmembrane helix</keyword>
<evidence type="ECO:0000313" key="4">
    <source>
        <dbReference type="WBParaSite" id="Pan_g9411.t1"/>
    </source>
</evidence>
<protein>
    <submittedName>
        <fullName evidence="4">G_PROTEIN_RECEP_F1_2 domain-containing protein</fullName>
    </submittedName>
</protein>
<evidence type="ECO:0000256" key="2">
    <source>
        <dbReference type="SAM" id="Phobius"/>
    </source>
</evidence>
<dbReference type="AlphaFoldDB" id="A0A7E4WBZ8"/>
<evidence type="ECO:0000256" key="1">
    <source>
        <dbReference type="SAM" id="MobiDB-lite"/>
    </source>
</evidence>
<sequence length="91" mass="10399">MITDSGRVKHHAIRTTKNHKQTDGRKDSAALHPLRTPDKRHPRAIEMSTRPTFLISLLPLVVPFIPVVFNFLAANSQIRFLSRQTFPFLVV</sequence>
<dbReference type="WBParaSite" id="Pan_g9411.t1">
    <property type="protein sequence ID" value="Pan_g9411.t1"/>
    <property type="gene ID" value="Pan_g9411"/>
</dbReference>
<keyword evidence="2" id="KW-0812">Transmembrane</keyword>
<proteinExistence type="predicted"/>
<feature type="compositionally biased region" description="Basic and acidic residues" evidence="1">
    <location>
        <begin position="20"/>
        <end position="39"/>
    </location>
</feature>
<feature type="transmembrane region" description="Helical" evidence="2">
    <location>
        <begin position="53"/>
        <end position="73"/>
    </location>
</feature>
<evidence type="ECO:0000313" key="3">
    <source>
        <dbReference type="Proteomes" id="UP000492821"/>
    </source>
</evidence>
<reference evidence="4" key="2">
    <citation type="submission" date="2020-10" db="UniProtKB">
        <authorList>
            <consortium name="WormBaseParasite"/>
        </authorList>
    </citation>
    <scope>IDENTIFICATION</scope>
</reference>
<feature type="compositionally biased region" description="Basic residues" evidence="1">
    <location>
        <begin position="8"/>
        <end position="19"/>
    </location>
</feature>
<keyword evidence="3" id="KW-1185">Reference proteome</keyword>